<evidence type="ECO:0000256" key="2">
    <source>
        <dbReference type="ARBA" id="ARBA00022748"/>
    </source>
</evidence>
<evidence type="ECO:0000259" key="5">
    <source>
        <dbReference type="PROSITE" id="PS51352"/>
    </source>
</evidence>
<dbReference type="RefSeq" id="WP_151888614.1">
    <property type="nucleotide sequence ID" value="NZ_VNIK02000001.1"/>
</dbReference>
<dbReference type="Pfam" id="PF08534">
    <property type="entry name" value="Redoxin"/>
    <property type="match status" value="1"/>
</dbReference>
<dbReference type="PANTHER" id="PTHR42852">
    <property type="entry name" value="THIOL:DISULFIDE INTERCHANGE PROTEIN DSBE"/>
    <property type="match status" value="1"/>
</dbReference>
<keyword evidence="3" id="KW-1015">Disulfide bond</keyword>
<dbReference type="EMBL" id="VNIK02000001">
    <property type="protein sequence ID" value="KAB5491458.1"/>
    <property type="molecule type" value="Genomic_DNA"/>
</dbReference>
<dbReference type="OrthoDB" id="979391at2"/>
<evidence type="ECO:0000313" key="7">
    <source>
        <dbReference type="Proteomes" id="UP000319204"/>
    </source>
</evidence>
<keyword evidence="2" id="KW-0201">Cytochrome c-type biogenesis</keyword>
<dbReference type="InterPro" id="IPR013740">
    <property type="entry name" value="Redoxin"/>
</dbReference>
<accession>A0A5N5IXN9</accession>
<feature type="domain" description="Thioredoxin" evidence="5">
    <location>
        <begin position="235"/>
        <end position="378"/>
    </location>
</feature>
<evidence type="ECO:0000256" key="3">
    <source>
        <dbReference type="ARBA" id="ARBA00023157"/>
    </source>
</evidence>
<dbReference type="AlphaFoldDB" id="A0A5N5IXN9"/>
<evidence type="ECO:0000313" key="6">
    <source>
        <dbReference type="EMBL" id="KAB5491458.1"/>
    </source>
</evidence>
<dbReference type="Proteomes" id="UP000319204">
    <property type="component" value="Unassembled WGS sequence"/>
</dbReference>
<dbReference type="InterPro" id="IPR025380">
    <property type="entry name" value="DUF4369"/>
</dbReference>
<dbReference type="CDD" id="cd02966">
    <property type="entry name" value="TlpA_like_family"/>
    <property type="match status" value="1"/>
</dbReference>
<dbReference type="PANTHER" id="PTHR42852:SF6">
    <property type="entry name" value="THIOL:DISULFIDE INTERCHANGE PROTEIN DSBE"/>
    <property type="match status" value="1"/>
</dbReference>
<reference evidence="6" key="1">
    <citation type="submission" date="2019-10" db="EMBL/GenBank/DDBJ databases">
        <title>Muricauda hadale sp. nov., a piezophilic bacterium isolated from hadopelagic water of the Mariana Trench.</title>
        <authorList>
            <person name="Wei Y."/>
        </authorList>
    </citation>
    <scope>NUCLEOTIDE SEQUENCE [LARGE SCALE GENOMIC DNA]</scope>
    <source>
        <strain evidence="6">MT-229</strain>
    </source>
</reference>
<dbReference type="SUPFAM" id="SSF52833">
    <property type="entry name" value="Thioredoxin-like"/>
    <property type="match status" value="1"/>
</dbReference>
<protein>
    <submittedName>
        <fullName evidence="6">AhpC/TSA family protein</fullName>
    </submittedName>
</protein>
<keyword evidence="4" id="KW-0676">Redox-active center</keyword>
<dbReference type="InterPro" id="IPR013766">
    <property type="entry name" value="Thioredoxin_domain"/>
</dbReference>
<evidence type="ECO:0000256" key="4">
    <source>
        <dbReference type="ARBA" id="ARBA00023284"/>
    </source>
</evidence>
<dbReference type="Gene3D" id="3.40.30.10">
    <property type="entry name" value="Glutaredoxin"/>
    <property type="match status" value="1"/>
</dbReference>
<evidence type="ECO:0000256" key="1">
    <source>
        <dbReference type="ARBA" id="ARBA00004196"/>
    </source>
</evidence>
<dbReference type="Pfam" id="PF14289">
    <property type="entry name" value="DUF4369"/>
    <property type="match status" value="1"/>
</dbReference>
<dbReference type="InterPro" id="IPR036249">
    <property type="entry name" value="Thioredoxin-like_sf"/>
</dbReference>
<comment type="subcellular location">
    <subcellularLocation>
        <location evidence="1">Cell envelope</location>
    </subcellularLocation>
</comment>
<sequence>MIKSNVFLAMMAVALFISCNTKTKQPEQHGFTIDGKVQGFPNGTKVYLTNTTTEAVFDSTEVQQGHFRFDGKLSAPPEQLFLSATVEGKLVYAFLFMGNDFVKISGDRSDFPWRVKVSGSKVQEGFNDLADLTKEYDVKRDSMTHAFMALTPEEQEQKGAEIWKEIGKIDSVSDGLRMRYVKTHNDTYASIIYLGYLKKMMPKDSVRAIYNRYTKEIKGSKYAKLVEVYLTENILEEGDRYQDFEGIDQTGKNVKFSEELGEEYTLLDFTSAFCGACILAADELEEINKTYPDILKIVEFSGDPNKANWQKALERDHVAWTSIWDGKGRYGETSIKYGVNAFPTFVLIGPDGTIVDKWIGYNKGSLRGKLGKHLEPGQ</sequence>
<name>A0A5N5IXN9_9FLAO</name>
<dbReference type="GO" id="GO:0030313">
    <property type="term" value="C:cell envelope"/>
    <property type="evidence" value="ECO:0007669"/>
    <property type="project" value="UniProtKB-SubCell"/>
</dbReference>
<comment type="caution">
    <text evidence="6">The sequence shown here is derived from an EMBL/GenBank/DDBJ whole genome shotgun (WGS) entry which is preliminary data.</text>
</comment>
<gene>
    <name evidence="6" type="ORF">FOT42_000470</name>
</gene>
<dbReference type="InterPro" id="IPR050553">
    <property type="entry name" value="Thioredoxin_ResA/DsbE_sf"/>
</dbReference>
<dbReference type="PROSITE" id="PS51352">
    <property type="entry name" value="THIOREDOXIN_2"/>
    <property type="match status" value="1"/>
</dbReference>
<keyword evidence="7" id="KW-1185">Reference proteome</keyword>
<proteinExistence type="predicted"/>
<dbReference type="PROSITE" id="PS51257">
    <property type="entry name" value="PROKAR_LIPOPROTEIN"/>
    <property type="match status" value="1"/>
</dbReference>
<dbReference type="GO" id="GO:0017004">
    <property type="term" value="P:cytochrome complex assembly"/>
    <property type="evidence" value="ECO:0007669"/>
    <property type="project" value="UniProtKB-KW"/>
</dbReference>
<organism evidence="6 7">
    <name type="scientific">Flagellimonas hadalis</name>
    <dbReference type="NCBI Taxonomy" id="2597517"/>
    <lineage>
        <taxon>Bacteria</taxon>
        <taxon>Pseudomonadati</taxon>
        <taxon>Bacteroidota</taxon>
        <taxon>Flavobacteriia</taxon>
        <taxon>Flavobacteriales</taxon>
        <taxon>Flavobacteriaceae</taxon>
        <taxon>Flagellimonas</taxon>
    </lineage>
</organism>